<dbReference type="PANTHER" id="PTHR30134">
    <property type="entry name" value="HYDROGENASE PROTEIN ASSEMBLY PROTEIN, NICKEL CHAPERONE"/>
    <property type="match status" value="1"/>
</dbReference>
<evidence type="ECO:0000256" key="1">
    <source>
        <dbReference type="ARBA" id="ARBA00006211"/>
    </source>
</evidence>
<proteinExistence type="inferred from homology"/>
<dbReference type="RefSeq" id="WP_008474759.1">
    <property type="nucleotide sequence ID" value="NZ_CAGS01000039.1"/>
</dbReference>
<reference evidence="9 10" key="1">
    <citation type="journal article" date="2012" name="ISME J.">
        <title>Nitrification expanded: discovery, physiology and genomics of a nitrite-oxidizing bacterium from the phylum Chloroflexi.</title>
        <authorList>
            <person name="Sorokin D.Y."/>
            <person name="Lucker S."/>
            <person name="Vejmelkova D."/>
            <person name="Kostrikina N.A."/>
            <person name="Kleerebezem R."/>
            <person name="Rijpstra W.I."/>
            <person name="Damste J.S."/>
            <person name="Le Paslier D."/>
            <person name="Muyzer G."/>
            <person name="Wagner M."/>
            <person name="van Loosdrecht M.C."/>
            <person name="Daims H."/>
        </authorList>
    </citation>
    <scope>NUCLEOTIDE SEQUENCE [LARGE SCALE GENOMIC DNA]</scope>
    <source>
        <strain evidence="10">none</strain>
    </source>
</reference>
<keyword evidence="4" id="KW-0547">Nucleotide-binding</keyword>
<gene>
    <name evidence="9" type="primary">hypB</name>
    <name evidence="9" type="ORF">NITHO_1330006</name>
</gene>
<dbReference type="Proteomes" id="UP000004221">
    <property type="component" value="Unassembled WGS sequence"/>
</dbReference>
<keyword evidence="2" id="KW-0533">Nickel</keyword>
<dbReference type="Pfam" id="PF02492">
    <property type="entry name" value="cobW"/>
    <property type="match status" value="1"/>
</dbReference>
<keyword evidence="3" id="KW-0479">Metal-binding</keyword>
<evidence type="ECO:0000256" key="7">
    <source>
        <dbReference type="ARBA" id="ARBA00023134"/>
    </source>
</evidence>
<evidence type="ECO:0000313" key="9">
    <source>
        <dbReference type="EMBL" id="CCF82591.1"/>
    </source>
</evidence>
<dbReference type="GO" id="GO:0051604">
    <property type="term" value="P:protein maturation"/>
    <property type="evidence" value="ECO:0007669"/>
    <property type="project" value="InterPro"/>
</dbReference>
<accession>I4ED29</accession>
<dbReference type="PIRSF" id="PIRSF005624">
    <property type="entry name" value="Ni-bind_GTPase"/>
    <property type="match status" value="1"/>
</dbReference>
<dbReference type="SUPFAM" id="SSF52540">
    <property type="entry name" value="P-loop containing nucleoside triphosphate hydrolases"/>
    <property type="match status" value="1"/>
</dbReference>
<dbReference type="AlphaFoldDB" id="I4ED29"/>
<keyword evidence="6" id="KW-0862">Zinc</keyword>
<evidence type="ECO:0000256" key="5">
    <source>
        <dbReference type="ARBA" id="ARBA00022801"/>
    </source>
</evidence>
<keyword evidence="7" id="KW-0342">GTP-binding</keyword>
<comment type="caution">
    <text evidence="9">The sequence shown here is derived from an EMBL/GenBank/DDBJ whole genome shotgun (WGS) entry which is preliminary data.</text>
</comment>
<dbReference type="EMBL" id="CAGS01000039">
    <property type="protein sequence ID" value="CCF82591.1"/>
    <property type="molecule type" value="Genomic_DNA"/>
</dbReference>
<sequence>MTVEHVKVVKNLLSANDQAAERNRRRLDDARVLAVNLMASPGAGKTSLIVKTMAALGGRASIGVIEGDIAGSIDTERVLSSGAADAIQINTGGGCHLDAGMVGRALDELALDQIGILFVENVGNLICPTQWRLGEHLKLCLLSSAEGHDKPVKYPEVFAVSDVIVLNKIDLIELVDFDRGFFYESVRALNPDAPIFEVSCRTGEGLDGWSDWLSRQRTRLERDEGLPCVSP</sequence>
<evidence type="ECO:0000256" key="2">
    <source>
        <dbReference type="ARBA" id="ARBA00022596"/>
    </source>
</evidence>
<evidence type="ECO:0000256" key="3">
    <source>
        <dbReference type="ARBA" id="ARBA00022723"/>
    </source>
</evidence>
<protein>
    <submittedName>
        <fullName evidence="9">(Ni-Fe)-hydrogenase accessory protein</fullName>
    </submittedName>
</protein>
<evidence type="ECO:0000256" key="6">
    <source>
        <dbReference type="ARBA" id="ARBA00022833"/>
    </source>
</evidence>
<dbReference type="GO" id="GO:0005525">
    <property type="term" value="F:GTP binding"/>
    <property type="evidence" value="ECO:0007669"/>
    <property type="project" value="UniProtKB-KW"/>
</dbReference>
<dbReference type="OrthoDB" id="9802035at2"/>
<dbReference type="InterPro" id="IPR003495">
    <property type="entry name" value="CobW/HypB/UreG_nucleotide-bd"/>
</dbReference>
<organism evidence="9 10">
    <name type="scientific">Nitrolancea hollandica Lb</name>
    <dbReference type="NCBI Taxonomy" id="1129897"/>
    <lineage>
        <taxon>Bacteria</taxon>
        <taxon>Pseudomonadati</taxon>
        <taxon>Thermomicrobiota</taxon>
        <taxon>Thermomicrobia</taxon>
        <taxon>Sphaerobacterales</taxon>
        <taxon>Sphaerobacterineae</taxon>
        <taxon>Sphaerobacteraceae</taxon>
        <taxon>Nitrolancea</taxon>
    </lineage>
</organism>
<name>I4ED29_9BACT</name>
<dbReference type="InterPro" id="IPR027417">
    <property type="entry name" value="P-loop_NTPase"/>
</dbReference>
<comment type="similarity">
    <text evidence="1">Belongs to the SIMIBI class G3E GTPase family. HypB/HupM subfamily.</text>
</comment>
<feature type="domain" description="CobW/HypB/UreG nucleotide-binding" evidence="8">
    <location>
        <begin position="36"/>
        <end position="196"/>
    </location>
</feature>
<dbReference type="InterPro" id="IPR004392">
    <property type="entry name" value="Hyd_mat_HypB"/>
</dbReference>
<dbReference type="Gene3D" id="3.40.50.300">
    <property type="entry name" value="P-loop containing nucleotide triphosphate hydrolases"/>
    <property type="match status" value="1"/>
</dbReference>
<evidence type="ECO:0000259" key="8">
    <source>
        <dbReference type="Pfam" id="PF02492"/>
    </source>
</evidence>
<keyword evidence="5" id="KW-0378">Hydrolase</keyword>
<evidence type="ECO:0000256" key="4">
    <source>
        <dbReference type="ARBA" id="ARBA00022741"/>
    </source>
</evidence>
<dbReference type="NCBIfam" id="TIGR00073">
    <property type="entry name" value="hypB"/>
    <property type="match status" value="1"/>
</dbReference>
<dbReference type="GO" id="GO:0016151">
    <property type="term" value="F:nickel cation binding"/>
    <property type="evidence" value="ECO:0007669"/>
    <property type="project" value="InterPro"/>
</dbReference>
<dbReference type="GO" id="GO:0008270">
    <property type="term" value="F:zinc ion binding"/>
    <property type="evidence" value="ECO:0007669"/>
    <property type="project" value="TreeGrafter"/>
</dbReference>
<evidence type="ECO:0000313" key="10">
    <source>
        <dbReference type="Proteomes" id="UP000004221"/>
    </source>
</evidence>
<keyword evidence="10" id="KW-1185">Reference proteome</keyword>
<dbReference type="GO" id="GO:0003924">
    <property type="term" value="F:GTPase activity"/>
    <property type="evidence" value="ECO:0007669"/>
    <property type="project" value="InterPro"/>
</dbReference>
<dbReference type="PANTHER" id="PTHR30134:SF2">
    <property type="entry name" value="HYDROGENASE MATURATION FACTOR HYPB"/>
    <property type="match status" value="1"/>
</dbReference>